<evidence type="ECO:0000259" key="2">
    <source>
        <dbReference type="SMART" id="SM00382"/>
    </source>
</evidence>
<proteinExistence type="predicted"/>
<evidence type="ECO:0000313" key="4">
    <source>
        <dbReference type="Proteomes" id="UP000604046"/>
    </source>
</evidence>
<sequence>MFGRPLPDAPMQSVDLDGVAAASVHVFARPLPEAPARAVDLDDVAVASLPASSERTSTASAAAAGPGHKRPRRQRRGDARDRQVLCHGLPGQTCRFAADGSGARAQGKHGGRCVFCDESAMAQALGTPAGRGNIVRFLKQWRQAGSDTFDVALSRSTLASLPDEDRQGLRLSAELPVRRPVAQPAGRAAEALGRRRAVTAAPSAQQLQAYRAGVAEDRAYVRRKFFPQRDRRVRHADFRWKNPMPSNLHAKIHDQAFNDTGLPDAHVTDKARLLELWCKQHSWKVCRLCATVQPQHLKEADLREKTPTALAKCKNCSKPEETRLWVPSAEEVPLPLRGLPREVLLSLRPLDIDCGPEWKADYGYYFHSTMIRFSWSQPDVLAKIDTLDGRNRKIAKKAFDFLMGSDASSYRSFVQRHRRFLRDYPNADAERRKRPLRFLEEEAVECALWPHLYWDWRLCETSTRLADVRRRARAVEAVRAAAGGADESDVEEEDVEHATRQSLRRSFLAKAMGPIADYAGDHELVHFVFDLFMWSDVGGKKGALPGTPMWQAMKGAPWTPQFWKVRHAAALDMQAQCGFPVAFFTWAPFEWSAPYHQWVLRQMEQLGRHRLGLAGPEALHLAHLLTELFREWVCGGGRKFGAATSNWQTSLFGGHRSDGSRVRVNFVGRLEFQDGKRKEATQDYHGRAAVHLHGLVFADEVGPSQLHTKICATVPPEGDPLRGYVLDGQAGRTGSGLPRQEEASYCDATTDTVHLRHSFLDKRLGIRGYSPEFLDVFKCHQDVQIQRGTGLMLKYAATYLPKFSDGPGKELMDDGSSAYAAARRVLFTFHPGEPEMWLLLASQAFPMYFLGGTMRPIIAPHPGMPKKPDYVRQYEAAAWRGQMTLLEFLRRVNAKGAILEHIRKSHAASGTESILEEYALRFQTFGEKVVAAEMVSMTNDKFYGQWLALHVPFQQLEDLLVHDIVARVPDGVKFLACALHLAPEVWRQPAAIRAYMEVRAHRDTFIETVLSMISAQAAFVEQHLDGRLSPPGAVAIPMRPSYVGDDSDELQFTASQSLLETYIDRRVDQALRIRATADDVEYERLVGLAEEHGSMVAATGPPGTGKTAVLDRCIRRAESLGARILIALPTGVQRSRMRQRHPNVDLDTCHGAFLFHRPLTEALGIVAAYDLIVVDEAFQLVEEHFERLHQMWVVAARVPCLVLAGDEWQLPPPDRTQRSLACHPRWRFVCKVELHHVWRQDGGDPLLSKLTYLRKSRPTGREGDSLLRDLCRGHKAWSGHHEPTGDDIKRLLERTDGGGTTVITCTRRGAALVNRLFQAALFPRPTAPALGRVPADYECNPVNYDDTGKLLDRLPQPLHLTLHEGLRVRLTRNVDKPNDFVNGMAAVVLGFDPRRHAIVVETESKHCLCVYPITTDDVPGGRLTYYPVKLGYADTVHKYQGAELSHVTFWPDRPGCPAAGYVALSRVKRDADYLLGGCVKPEHFLPAR</sequence>
<gene>
    <name evidence="3" type="ORF">SNAT2548_LOCUS9705</name>
</gene>
<keyword evidence="4" id="KW-1185">Reference proteome</keyword>
<accession>A0A812L055</accession>
<dbReference type="EMBL" id="CAJNDS010000779">
    <property type="protein sequence ID" value="CAE7233150.1"/>
    <property type="molecule type" value="Genomic_DNA"/>
</dbReference>
<dbReference type="InterPro" id="IPR027417">
    <property type="entry name" value="P-loop_NTPase"/>
</dbReference>
<feature type="domain" description="AAA+ ATPase" evidence="2">
    <location>
        <begin position="1092"/>
        <end position="1326"/>
    </location>
</feature>
<dbReference type="Proteomes" id="UP000604046">
    <property type="component" value="Unassembled WGS sequence"/>
</dbReference>
<evidence type="ECO:0000256" key="1">
    <source>
        <dbReference type="SAM" id="MobiDB-lite"/>
    </source>
</evidence>
<dbReference type="InterPro" id="IPR003593">
    <property type="entry name" value="AAA+_ATPase"/>
</dbReference>
<feature type="compositionally biased region" description="Low complexity" evidence="1">
    <location>
        <begin position="50"/>
        <end position="64"/>
    </location>
</feature>
<reference evidence="3" key="1">
    <citation type="submission" date="2021-02" db="EMBL/GenBank/DDBJ databases">
        <authorList>
            <person name="Dougan E. K."/>
            <person name="Rhodes N."/>
            <person name="Thang M."/>
            <person name="Chan C."/>
        </authorList>
    </citation>
    <scope>NUCLEOTIDE SEQUENCE</scope>
</reference>
<comment type="caution">
    <text evidence="3">The sequence shown here is derived from an EMBL/GenBank/DDBJ whole genome shotgun (WGS) entry which is preliminary data.</text>
</comment>
<feature type="region of interest" description="Disordered" evidence="1">
    <location>
        <begin position="50"/>
        <end position="80"/>
    </location>
</feature>
<name>A0A812L055_9DINO</name>
<dbReference type="Gene3D" id="3.40.50.300">
    <property type="entry name" value="P-loop containing nucleotide triphosphate hydrolases"/>
    <property type="match status" value="1"/>
</dbReference>
<protein>
    <recommendedName>
        <fullName evidence="2">AAA+ ATPase domain-containing protein</fullName>
    </recommendedName>
</protein>
<dbReference type="SUPFAM" id="SSF52540">
    <property type="entry name" value="P-loop containing nucleoside triphosphate hydrolases"/>
    <property type="match status" value="2"/>
</dbReference>
<evidence type="ECO:0000313" key="3">
    <source>
        <dbReference type="EMBL" id="CAE7233150.1"/>
    </source>
</evidence>
<dbReference type="OrthoDB" id="410824at2759"/>
<dbReference type="SMART" id="SM00382">
    <property type="entry name" value="AAA"/>
    <property type="match status" value="1"/>
</dbReference>
<organism evidence="3 4">
    <name type="scientific">Symbiodinium natans</name>
    <dbReference type="NCBI Taxonomy" id="878477"/>
    <lineage>
        <taxon>Eukaryota</taxon>
        <taxon>Sar</taxon>
        <taxon>Alveolata</taxon>
        <taxon>Dinophyceae</taxon>
        <taxon>Suessiales</taxon>
        <taxon>Symbiodiniaceae</taxon>
        <taxon>Symbiodinium</taxon>
    </lineage>
</organism>
<dbReference type="Pfam" id="PF13245">
    <property type="entry name" value="AAA_19"/>
    <property type="match status" value="1"/>
</dbReference>